<evidence type="ECO:0000313" key="2">
    <source>
        <dbReference type="Proteomes" id="UP000287651"/>
    </source>
</evidence>
<dbReference type="EMBL" id="AMZH03007945">
    <property type="protein sequence ID" value="RRT60063.1"/>
    <property type="molecule type" value="Genomic_DNA"/>
</dbReference>
<reference evidence="1 2" key="1">
    <citation type="journal article" date="2014" name="Agronomy (Basel)">
        <title>A Draft Genome Sequence for Ensete ventricosum, the Drought-Tolerant Tree Against Hunger.</title>
        <authorList>
            <person name="Harrison J."/>
            <person name="Moore K.A."/>
            <person name="Paszkiewicz K."/>
            <person name="Jones T."/>
            <person name="Grant M."/>
            <person name="Ambacheew D."/>
            <person name="Muzemil S."/>
            <person name="Studholme D.J."/>
        </authorList>
    </citation>
    <scope>NUCLEOTIDE SEQUENCE [LARGE SCALE GENOMIC DNA]</scope>
</reference>
<proteinExistence type="predicted"/>
<comment type="caution">
    <text evidence="1">The sequence shown here is derived from an EMBL/GenBank/DDBJ whole genome shotgun (WGS) entry which is preliminary data.</text>
</comment>
<organism evidence="1 2">
    <name type="scientific">Ensete ventricosum</name>
    <name type="common">Abyssinian banana</name>
    <name type="synonym">Musa ensete</name>
    <dbReference type="NCBI Taxonomy" id="4639"/>
    <lineage>
        <taxon>Eukaryota</taxon>
        <taxon>Viridiplantae</taxon>
        <taxon>Streptophyta</taxon>
        <taxon>Embryophyta</taxon>
        <taxon>Tracheophyta</taxon>
        <taxon>Spermatophyta</taxon>
        <taxon>Magnoliopsida</taxon>
        <taxon>Liliopsida</taxon>
        <taxon>Zingiberales</taxon>
        <taxon>Musaceae</taxon>
        <taxon>Ensete</taxon>
    </lineage>
</organism>
<gene>
    <name evidence="1" type="ORF">B296_00034841</name>
</gene>
<name>A0A426Z814_ENSVE</name>
<protein>
    <submittedName>
        <fullName evidence="1">Uncharacterized protein</fullName>
    </submittedName>
</protein>
<sequence>MPGSALEFELDSLGVHSIVSAYTHDIVQVLIIVVASSLDRKGREDLQVKGYSCRRDKRRSFGFNVDDGCLGVVGRPTTEEQENSC</sequence>
<accession>A0A426Z814</accession>
<dbReference type="Proteomes" id="UP000287651">
    <property type="component" value="Unassembled WGS sequence"/>
</dbReference>
<evidence type="ECO:0000313" key="1">
    <source>
        <dbReference type="EMBL" id="RRT60063.1"/>
    </source>
</evidence>
<dbReference type="AlphaFoldDB" id="A0A426Z814"/>